<gene>
    <name evidence="2" type="ORF">E3N88_37573</name>
</gene>
<evidence type="ECO:0000313" key="2">
    <source>
        <dbReference type="EMBL" id="KAD2804196.1"/>
    </source>
</evidence>
<dbReference type="Proteomes" id="UP000326396">
    <property type="component" value="Linkage Group LG8"/>
</dbReference>
<proteinExistence type="predicted"/>
<comment type="caution">
    <text evidence="2">The sequence shown here is derived from an EMBL/GenBank/DDBJ whole genome shotgun (WGS) entry which is preliminary data.</text>
</comment>
<keyword evidence="3" id="KW-1185">Reference proteome</keyword>
<protein>
    <submittedName>
        <fullName evidence="2">Uncharacterized protein</fullName>
    </submittedName>
</protein>
<reference evidence="2 3" key="1">
    <citation type="submission" date="2019-05" db="EMBL/GenBank/DDBJ databases">
        <title>Mikania micrantha, genome provides insights into the molecular mechanism of rapid growth.</title>
        <authorList>
            <person name="Liu B."/>
        </authorList>
    </citation>
    <scope>NUCLEOTIDE SEQUENCE [LARGE SCALE GENOMIC DNA]</scope>
    <source>
        <strain evidence="2">NLD-2019</strain>
        <tissue evidence="2">Leaf</tissue>
    </source>
</reference>
<organism evidence="2 3">
    <name type="scientific">Mikania micrantha</name>
    <name type="common">bitter vine</name>
    <dbReference type="NCBI Taxonomy" id="192012"/>
    <lineage>
        <taxon>Eukaryota</taxon>
        <taxon>Viridiplantae</taxon>
        <taxon>Streptophyta</taxon>
        <taxon>Embryophyta</taxon>
        <taxon>Tracheophyta</taxon>
        <taxon>Spermatophyta</taxon>
        <taxon>Magnoliopsida</taxon>
        <taxon>eudicotyledons</taxon>
        <taxon>Gunneridae</taxon>
        <taxon>Pentapetalae</taxon>
        <taxon>asterids</taxon>
        <taxon>campanulids</taxon>
        <taxon>Asterales</taxon>
        <taxon>Asteraceae</taxon>
        <taxon>Asteroideae</taxon>
        <taxon>Heliantheae alliance</taxon>
        <taxon>Eupatorieae</taxon>
        <taxon>Mikania</taxon>
    </lineage>
</organism>
<feature type="region of interest" description="Disordered" evidence="1">
    <location>
        <begin position="347"/>
        <end position="368"/>
    </location>
</feature>
<evidence type="ECO:0000256" key="1">
    <source>
        <dbReference type="SAM" id="MobiDB-lite"/>
    </source>
</evidence>
<name>A0A5N6LRH0_9ASTR</name>
<dbReference type="AlphaFoldDB" id="A0A5N6LRH0"/>
<sequence>MARREGQYFPVCRIADGGNNSGVFHSRAREEDQSSTYRIANRGSGEVGLDPQDLKINRISPTWKETELEEPVWDESTGDEENSTHGGFIYLSPPCYDKHDDEEVNKEDCRRNAKALNEVDSQVGQPLWGSDETMGDELVSKICNVENIEGSDPKVVIGGPTAQSQSKVIPSFMPKDTPELFVRPRFTDFQKEDNLIKSSTLEDTQKESDIQLEENILISRNTDQFADNYVCMTLVHKNITRRLYNHKKKSSCQHEEIRGLHVRTYQNPHNSLEDGLCHIGDQKATNKDGPRTNKTFVLAFNGCELFDETFSLEGLDVDLYVGADGSIKFLKQFNNYAHKTRGRVFFEDGENDAGDDPRNNPDPEWDPD</sequence>
<accession>A0A5N6LRH0</accession>
<evidence type="ECO:0000313" key="3">
    <source>
        <dbReference type="Proteomes" id="UP000326396"/>
    </source>
</evidence>
<dbReference type="EMBL" id="SZYD01000018">
    <property type="protein sequence ID" value="KAD2804196.1"/>
    <property type="molecule type" value="Genomic_DNA"/>
</dbReference>